<accession>A0A0E9MRB5</accession>
<reference evidence="1 2" key="1">
    <citation type="submission" date="2015-04" db="EMBL/GenBank/DDBJ databases">
        <title>Whole genome shotgun sequence of Sphingomonas changbaiensis NBRC 104936.</title>
        <authorList>
            <person name="Katano-Makiyama Y."/>
            <person name="Hosoyama A."/>
            <person name="Hashimoto M."/>
            <person name="Noguchi M."/>
            <person name="Tsuchikane K."/>
            <person name="Ohji S."/>
            <person name="Yamazoe A."/>
            <person name="Ichikawa N."/>
            <person name="Kimura A."/>
            <person name="Fujita N."/>
        </authorList>
    </citation>
    <scope>NUCLEOTIDE SEQUENCE [LARGE SCALE GENOMIC DNA]</scope>
    <source>
        <strain evidence="1 2">NBRC 104936</strain>
    </source>
</reference>
<evidence type="ECO:0000313" key="1">
    <source>
        <dbReference type="EMBL" id="GAO39680.1"/>
    </source>
</evidence>
<proteinExistence type="predicted"/>
<dbReference type="STRING" id="1219043.SCH01S_38_00200"/>
<keyword evidence="2" id="KW-1185">Reference proteome</keyword>
<comment type="caution">
    <text evidence="1">The sequence shown here is derived from an EMBL/GenBank/DDBJ whole genome shotgun (WGS) entry which is preliminary data.</text>
</comment>
<dbReference type="Proteomes" id="UP000033202">
    <property type="component" value="Unassembled WGS sequence"/>
</dbReference>
<protein>
    <submittedName>
        <fullName evidence="1">Uncharacterized protein</fullName>
    </submittedName>
</protein>
<organism evidence="1 2">
    <name type="scientific">Sphingomonas changbaiensis NBRC 104936</name>
    <dbReference type="NCBI Taxonomy" id="1219043"/>
    <lineage>
        <taxon>Bacteria</taxon>
        <taxon>Pseudomonadati</taxon>
        <taxon>Pseudomonadota</taxon>
        <taxon>Alphaproteobacteria</taxon>
        <taxon>Sphingomonadales</taxon>
        <taxon>Sphingomonadaceae</taxon>
        <taxon>Sphingomonas</taxon>
    </lineage>
</organism>
<dbReference type="AlphaFoldDB" id="A0A0E9MRB5"/>
<dbReference type="EMBL" id="BBWU01000038">
    <property type="protein sequence ID" value="GAO39680.1"/>
    <property type="molecule type" value="Genomic_DNA"/>
</dbReference>
<evidence type="ECO:0000313" key="2">
    <source>
        <dbReference type="Proteomes" id="UP000033202"/>
    </source>
</evidence>
<sequence>MENLERSGNRFMSAGERVAVESNVRYYARRAAYEANAAAKAVTPEAAIRRQALAEMFARKAQELCA</sequence>
<gene>
    <name evidence="1" type="ORF">SCH01S_38_00200</name>
</gene>
<name>A0A0E9MRB5_9SPHN</name>